<dbReference type="CDD" id="cd06170">
    <property type="entry name" value="LuxR_C_like"/>
    <property type="match status" value="1"/>
</dbReference>
<comment type="caution">
    <text evidence="7">The sequence shown here is derived from an EMBL/GenBank/DDBJ whole genome shotgun (WGS) entry which is preliminary data.</text>
</comment>
<dbReference type="PROSITE" id="PS50011">
    <property type="entry name" value="PROTEIN_KINASE_DOM"/>
    <property type="match status" value="1"/>
</dbReference>
<dbReference type="InterPro" id="IPR017441">
    <property type="entry name" value="Protein_kinase_ATP_BS"/>
</dbReference>
<evidence type="ECO:0000313" key="8">
    <source>
        <dbReference type="Proteomes" id="UP000658127"/>
    </source>
</evidence>
<keyword evidence="1 3" id="KW-0547">Nucleotide-binding</keyword>
<dbReference type="InterPro" id="IPR036388">
    <property type="entry name" value="WH-like_DNA-bd_sf"/>
</dbReference>
<accession>A0ABQ2L248</accession>
<evidence type="ECO:0000256" key="4">
    <source>
        <dbReference type="SAM" id="MobiDB-lite"/>
    </source>
</evidence>
<dbReference type="InterPro" id="IPR011990">
    <property type="entry name" value="TPR-like_helical_dom_sf"/>
</dbReference>
<dbReference type="Pfam" id="PF25872">
    <property type="entry name" value="HTH_77"/>
    <property type="match status" value="1"/>
</dbReference>
<keyword evidence="2 3" id="KW-0067">ATP-binding</keyword>
<dbReference type="SUPFAM" id="SSF48452">
    <property type="entry name" value="TPR-like"/>
    <property type="match status" value="1"/>
</dbReference>
<evidence type="ECO:0000313" key="7">
    <source>
        <dbReference type="EMBL" id="GGN99942.1"/>
    </source>
</evidence>
<evidence type="ECO:0000259" key="5">
    <source>
        <dbReference type="PROSITE" id="PS50011"/>
    </source>
</evidence>
<reference evidence="8" key="1">
    <citation type="journal article" date="2019" name="Int. J. Syst. Evol. Microbiol.">
        <title>The Global Catalogue of Microorganisms (GCM) 10K type strain sequencing project: providing services to taxonomists for standard genome sequencing and annotation.</title>
        <authorList>
            <consortium name="The Broad Institute Genomics Platform"/>
            <consortium name="The Broad Institute Genome Sequencing Center for Infectious Disease"/>
            <person name="Wu L."/>
            <person name="Ma J."/>
        </authorList>
    </citation>
    <scope>NUCLEOTIDE SEQUENCE [LARGE SCALE GENOMIC DNA]</scope>
    <source>
        <strain evidence="8">CGMCC 4.7329</strain>
    </source>
</reference>
<dbReference type="PROSITE" id="PS00622">
    <property type="entry name" value="HTH_LUXR_1"/>
    <property type="match status" value="1"/>
</dbReference>
<feature type="region of interest" description="Disordered" evidence="4">
    <location>
        <begin position="291"/>
        <end position="318"/>
    </location>
</feature>
<gene>
    <name evidence="7" type="ORF">GCM10011610_68340</name>
</gene>
<evidence type="ECO:0000256" key="2">
    <source>
        <dbReference type="ARBA" id="ARBA00022840"/>
    </source>
</evidence>
<dbReference type="InterPro" id="IPR058852">
    <property type="entry name" value="HTH_77"/>
</dbReference>
<dbReference type="PROSITE" id="PS50043">
    <property type="entry name" value="HTH_LUXR_2"/>
    <property type="match status" value="1"/>
</dbReference>
<dbReference type="SUPFAM" id="SSF46894">
    <property type="entry name" value="C-terminal effector domain of the bipartite response regulators"/>
    <property type="match status" value="1"/>
</dbReference>
<dbReference type="PRINTS" id="PR00038">
    <property type="entry name" value="HTHLUXR"/>
</dbReference>
<dbReference type="InterPro" id="IPR016032">
    <property type="entry name" value="Sig_transdc_resp-reg_C-effctor"/>
</dbReference>
<keyword evidence="8" id="KW-1185">Reference proteome</keyword>
<dbReference type="EMBL" id="BMNE01000014">
    <property type="protein sequence ID" value="GGN99942.1"/>
    <property type="molecule type" value="Genomic_DNA"/>
</dbReference>
<dbReference type="Pfam" id="PF00069">
    <property type="entry name" value="Pkinase"/>
    <property type="match status" value="1"/>
</dbReference>
<evidence type="ECO:0000259" key="6">
    <source>
        <dbReference type="PROSITE" id="PS50043"/>
    </source>
</evidence>
<dbReference type="Gene3D" id="3.40.50.300">
    <property type="entry name" value="P-loop containing nucleotide triphosphate hydrolases"/>
    <property type="match status" value="1"/>
</dbReference>
<organism evidence="7 8">
    <name type="scientific">Nocardia rhizosphaerihabitans</name>
    <dbReference type="NCBI Taxonomy" id="1691570"/>
    <lineage>
        <taxon>Bacteria</taxon>
        <taxon>Bacillati</taxon>
        <taxon>Actinomycetota</taxon>
        <taxon>Actinomycetes</taxon>
        <taxon>Mycobacteriales</taxon>
        <taxon>Nocardiaceae</taxon>
        <taxon>Nocardia</taxon>
    </lineage>
</organism>
<dbReference type="SMART" id="SM00220">
    <property type="entry name" value="S_TKc"/>
    <property type="match status" value="1"/>
</dbReference>
<evidence type="ECO:0000256" key="1">
    <source>
        <dbReference type="ARBA" id="ARBA00022741"/>
    </source>
</evidence>
<sequence>MAMTDPFATQSDRPPDFSTELEGTGLDEPREIGRGGFGVVYRCRQSALHREVAVKVLTALGPEASNIDRFRREQYVMGALSGHPNIVHILEVGTTASGHPYLVMPYHSHGSVEDLLRRAGRVGLDDAIGIAVKLAGALETAHRADILHRDIKPGNVLISDYGEPQLTDFGIAHIRGGFETSAGVVTGSPAFTAPEVLGFGRASVSSDVYGLGATLFCMLTGHAAFERRPGEQVVAQFLRIAAEPLPALRPEGIPDDLCDAVAASMSRDPGDRPQSAAEFGELLRGIQRAHGRPAPDMTLRPTSTEGLSSTASVLPTNDRGDMMADVPALQAIPGLPLDITRLVGRDAESTEVRRLLAHSRLVTLTGIGGVGKTRLAVDVARKAARGLSDGAVLVELAEVADPALVALTVAQAVGAATHQPDVGATLIDYLRTRELLLVLDNCEHLLDECARLARNLLSACTDLRILVTSRESLRVGGEHVFEVRALSVSRAGPDSSNPRDLRPDAVTLFAERASAAAPGFRITADNAKTVEELCRRLDGLPLAIELAAGRMRALSPRELLDRLDDRYLLLSTGERSAAPRHQSLWATLDWSYDLCSDRERLLWERLAVFTGAVHLQAAECICSGEDLPREVVVDCISALVDKSILTQQSAGGRPTYRMLETVREYGLRKLAAHPGEAATLGRYRRYYQRLAREFDETWFGPDQEQSVDRMRGEQANLRAVLDALLSDADDDGRAALGMAASLFWYWLACGLQREGRHWLDRVLAHSDIPSSERAAALWSNGYLAVAEGKPDVALELLRHSEVLARELGDTTNLAHATHLRGVAEHNLGDVTLGMALIEQGTALEAETGPTLLHILALEHLGWAYCRRQEPDRALEVLEQCRTALVARGERWLLSWIYTFLGLAHWMRGEFAQAGEQLREALAGKRPFNDALGIAVVMEILSWVAAEDGDADRSARLMGAVRRVWEPLGTYQGGFELRTWSDRTEDVVRTALGDNVFNAAFAEGGRMSTDSAVGYALGETPPAEERPSTGDAVIATLTARETQVARMLAEGLTNRQIAQKLVIAQRTVETHIEHIFTKLGVNSRTQVAVLFARQQR</sequence>
<dbReference type="PROSITE" id="PS00107">
    <property type="entry name" value="PROTEIN_KINASE_ATP"/>
    <property type="match status" value="1"/>
</dbReference>
<dbReference type="InterPro" id="IPR000719">
    <property type="entry name" value="Prot_kinase_dom"/>
</dbReference>
<feature type="region of interest" description="Disordered" evidence="4">
    <location>
        <begin position="1"/>
        <end position="30"/>
    </location>
</feature>
<dbReference type="InterPro" id="IPR027417">
    <property type="entry name" value="P-loop_NTPase"/>
</dbReference>
<dbReference type="PANTHER" id="PTHR47691:SF3">
    <property type="entry name" value="HTH-TYPE TRANSCRIPTIONAL REGULATOR RV0890C-RELATED"/>
    <property type="match status" value="1"/>
</dbReference>
<dbReference type="Pfam" id="PF13401">
    <property type="entry name" value="AAA_22"/>
    <property type="match status" value="1"/>
</dbReference>
<feature type="domain" description="Protein kinase" evidence="5">
    <location>
        <begin position="26"/>
        <end position="283"/>
    </location>
</feature>
<feature type="binding site" evidence="3">
    <location>
        <position position="55"/>
    </location>
    <ligand>
        <name>ATP</name>
        <dbReference type="ChEBI" id="CHEBI:30616"/>
    </ligand>
</feature>
<feature type="domain" description="HTH luxR-type" evidence="6">
    <location>
        <begin position="1029"/>
        <end position="1094"/>
    </location>
</feature>
<dbReference type="InterPro" id="IPR008271">
    <property type="entry name" value="Ser/Thr_kinase_AS"/>
</dbReference>
<dbReference type="Gene3D" id="1.10.510.10">
    <property type="entry name" value="Transferase(Phosphotransferase) domain 1"/>
    <property type="match status" value="1"/>
</dbReference>
<dbReference type="InterPro" id="IPR011009">
    <property type="entry name" value="Kinase-like_dom_sf"/>
</dbReference>
<dbReference type="InterPro" id="IPR000792">
    <property type="entry name" value="Tscrpt_reg_LuxR_C"/>
</dbReference>
<dbReference type="SUPFAM" id="SSF56112">
    <property type="entry name" value="Protein kinase-like (PK-like)"/>
    <property type="match status" value="1"/>
</dbReference>
<dbReference type="PRINTS" id="PR00364">
    <property type="entry name" value="DISEASERSIST"/>
</dbReference>
<dbReference type="SMART" id="SM00421">
    <property type="entry name" value="HTH_LUXR"/>
    <property type="match status" value="1"/>
</dbReference>
<dbReference type="Gene3D" id="1.25.40.10">
    <property type="entry name" value="Tetratricopeptide repeat domain"/>
    <property type="match status" value="1"/>
</dbReference>
<feature type="compositionally biased region" description="Polar residues" evidence="4">
    <location>
        <begin position="300"/>
        <end position="315"/>
    </location>
</feature>
<evidence type="ECO:0000256" key="3">
    <source>
        <dbReference type="PROSITE-ProRule" id="PRU10141"/>
    </source>
</evidence>
<dbReference type="PROSITE" id="PS00108">
    <property type="entry name" value="PROTEIN_KINASE_ST"/>
    <property type="match status" value="1"/>
</dbReference>
<evidence type="ECO:0008006" key="9">
    <source>
        <dbReference type="Google" id="ProtNLM"/>
    </source>
</evidence>
<dbReference type="Pfam" id="PF00196">
    <property type="entry name" value="GerE"/>
    <property type="match status" value="1"/>
</dbReference>
<protein>
    <recommendedName>
        <fullName evidence="9">Non-specific serine/threonine protein kinase</fullName>
    </recommendedName>
</protein>
<proteinExistence type="predicted"/>
<dbReference type="Proteomes" id="UP000658127">
    <property type="component" value="Unassembled WGS sequence"/>
</dbReference>
<dbReference type="SUPFAM" id="SSF52540">
    <property type="entry name" value="P-loop containing nucleoside triphosphate hydrolases"/>
    <property type="match status" value="1"/>
</dbReference>
<dbReference type="PANTHER" id="PTHR47691">
    <property type="entry name" value="REGULATOR-RELATED"/>
    <property type="match status" value="1"/>
</dbReference>
<name>A0ABQ2L248_9NOCA</name>
<dbReference type="CDD" id="cd14014">
    <property type="entry name" value="STKc_PknB_like"/>
    <property type="match status" value="1"/>
</dbReference>
<dbReference type="Gene3D" id="1.10.10.10">
    <property type="entry name" value="Winged helix-like DNA-binding domain superfamily/Winged helix DNA-binding domain"/>
    <property type="match status" value="1"/>
</dbReference>
<dbReference type="InterPro" id="IPR049945">
    <property type="entry name" value="AAA_22"/>
</dbReference>